<feature type="transmembrane region" description="Helical" evidence="10">
    <location>
        <begin position="405"/>
        <end position="424"/>
    </location>
</feature>
<feature type="transmembrane region" description="Helical" evidence="10">
    <location>
        <begin position="60"/>
        <end position="82"/>
    </location>
</feature>
<dbReference type="GO" id="GO:0005789">
    <property type="term" value="C:endoplasmic reticulum membrane"/>
    <property type="evidence" value="ECO:0007669"/>
    <property type="project" value="UniProtKB-SubCell"/>
</dbReference>
<dbReference type="InterPro" id="IPR032974">
    <property type="entry name" value="Polypren_kinase"/>
</dbReference>
<evidence type="ECO:0000256" key="3">
    <source>
        <dbReference type="ARBA" id="ARBA00012132"/>
    </source>
</evidence>
<feature type="transmembrane region" description="Helical" evidence="10">
    <location>
        <begin position="102"/>
        <end position="123"/>
    </location>
</feature>
<accession>A0A5E4QH10</accession>
<evidence type="ECO:0000313" key="11">
    <source>
        <dbReference type="EMBL" id="VVC97106.1"/>
    </source>
</evidence>
<keyword evidence="4" id="KW-0808">Transferase</keyword>
<dbReference type="PANTHER" id="PTHR13205">
    <property type="entry name" value="TRANSMEMBRANE PROTEIN 15-RELATED"/>
    <property type="match status" value="1"/>
</dbReference>
<evidence type="ECO:0000256" key="7">
    <source>
        <dbReference type="ARBA" id="ARBA00022824"/>
    </source>
</evidence>
<feature type="transmembrane region" description="Helical" evidence="10">
    <location>
        <begin position="135"/>
        <end position="158"/>
    </location>
</feature>
<feature type="transmembrane region" description="Helical" evidence="10">
    <location>
        <begin position="170"/>
        <end position="190"/>
    </location>
</feature>
<comment type="similarity">
    <text evidence="2">Belongs to the polyprenol kinase family.</text>
</comment>
<dbReference type="GO" id="GO:0004168">
    <property type="term" value="F:dolichol kinase activity"/>
    <property type="evidence" value="ECO:0007669"/>
    <property type="project" value="UniProtKB-EC"/>
</dbReference>
<keyword evidence="7" id="KW-0256">Endoplasmic reticulum</keyword>
<sequence>MAFSTMVSLDRSITTNLEHGAIKTRPAKSNGIWCHMLLPCILCTYCLMDSVSGLYKVVTVLSCGLFSYCSLFVTFLSMSSLIVKEPDYGGCMTSSLISTLMLYDFSFSFLTSTLTMFSFLWLLRYCLMKCPMTFTIGEAMIVLQGVILFAVSSVIRFLVKNQDENEDLSYIYFIVQVVLVAVALMVTVLFSLSKGLRSVKTLISIVLTGGTFILILFHYKLGPDFIPQFLKYVFINNNRGKLMVFWIILTGLSVCALLLRTQLAVKADTVTRKTFHVLASLVFLSGILLDLPLMLLAAGIGLGLIVFVEALRISDIEPVTTVLQAAFLVYSDEKDCGRFAMTPLYLYIGLASPLLLVPFYQPKYTLELLSGVLSIGVGDTAASWFGSKYGVNKWSDSSKTMEGTAFNILSQVATVYALILFDLLDTRYAIFRTAIAATVTSLVEAKTDQVDNLVLPFTMLIALQFTRLIC</sequence>
<protein>
    <recommendedName>
        <fullName evidence="3">dolichol kinase</fullName>
        <ecNumber evidence="3">2.7.1.108</ecNumber>
    </recommendedName>
</protein>
<dbReference type="Proteomes" id="UP000324832">
    <property type="component" value="Unassembled WGS sequence"/>
</dbReference>
<feature type="transmembrane region" description="Helical" evidence="10">
    <location>
        <begin position="202"/>
        <end position="222"/>
    </location>
</feature>
<evidence type="ECO:0000256" key="8">
    <source>
        <dbReference type="ARBA" id="ARBA00022989"/>
    </source>
</evidence>
<comment type="subcellular location">
    <subcellularLocation>
        <location evidence="1">Endoplasmic reticulum membrane</location>
        <topology evidence="1">Multi-pass membrane protein</topology>
    </subcellularLocation>
</comment>
<keyword evidence="12" id="KW-1185">Reference proteome</keyword>
<dbReference type="EMBL" id="FZQP02003013">
    <property type="protein sequence ID" value="VVC97106.1"/>
    <property type="molecule type" value="Genomic_DNA"/>
</dbReference>
<evidence type="ECO:0000256" key="1">
    <source>
        <dbReference type="ARBA" id="ARBA00004477"/>
    </source>
</evidence>
<dbReference type="AlphaFoldDB" id="A0A5E4QH10"/>
<feature type="transmembrane region" description="Helical" evidence="10">
    <location>
        <begin position="30"/>
        <end position="48"/>
    </location>
</feature>
<feature type="transmembrane region" description="Helical" evidence="10">
    <location>
        <begin position="368"/>
        <end position="385"/>
    </location>
</feature>
<gene>
    <name evidence="11" type="ORF">LSINAPIS_LOCUS8473</name>
</gene>
<dbReference type="GO" id="GO:0043048">
    <property type="term" value="P:dolichyl monophosphate biosynthetic process"/>
    <property type="evidence" value="ECO:0007669"/>
    <property type="project" value="TreeGrafter"/>
</dbReference>
<proteinExistence type="inferred from homology"/>
<evidence type="ECO:0000256" key="2">
    <source>
        <dbReference type="ARBA" id="ARBA00010794"/>
    </source>
</evidence>
<keyword evidence="5 10" id="KW-0812">Transmembrane</keyword>
<feature type="transmembrane region" description="Helical" evidence="10">
    <location>
        <begin position="242"/>
        <end position="263"/>
    </location>
</feature>
<evidence type="ECO:0000256" key="4">
    <source>
        <dbReference type="ARBA" id="ARBA00022679"/>
    </source>
</evidence>
<dbReference type="PANTHER" id="PTHR13205:SF15">
    <property type="entry name" value="DOLICHOL KINASE"/>
    <property type="match status" value="1"/>
</dbReference>
<keyword evidence="9 10" id="KW-0472">Membrane</keyword>
<keyword evidence="6" id="KW-0418">Kinase</keyword>
<evidence type="ECO:0000256" key="6">
    <source>
        <dbReference type="ARBA" id="ARBA00022777"/>
    </source>
</evidence>
<evidence type="ECO:0000256" key="9">
    <source>
        <dbReference type="ARBA" id="ARBA00023136"/>
    </source>
</evidence>
<feature type="transmembrane region" description="Helical" evidence="10">
    <location>
        <begin position="275"/>
        <end position="308"/>
    </location>
</feature>
<name>A0A5E4QH10_9NEOP</name>
<organism evidence="11 12">
    <name type="scientific">Leptidea sinapis</name>
    <dbReference type="NCBI Taxonomy" id="189913"/>
    <lineage>
        <taxon>Eukaryota</taxon>
        <taxon>Metazoa</taxon>
        <taxon>Ecdysozoa</taxon>
        <taxon>Arthropoda</taxon>
        <taxon>Hexapoda</taxon>
        <taxon>Insecta</taxon>
        <taxon>Pterygota</taxon>
        <taxon>Neoptera</taxon>
        <taxon>Endopterygota</taxon>
        <taxon>Lepidoptera</taxon>
        <taxon>Glossata</taxon>
        <taxon>Ditrysia</taxon>
        <taxon>Papilionoidea</taxon>
        <taxon>Pieridae</taxon>
        <taxon>Dismorphiinae</taxon>
        <taxon>Leptidea</taxon>
    </lineage>
</organism>
<evidence type="ECO:0000313" key="12">
    <source>
        <dbReference type="Proteomes" id="UP000324832"/>
    </source>
</evidence>
<evidence type="ECO:0000256" key="10">
    <source>
        <dbReference type="SAM" id="Phobius"/>
    </source>
</evidence>
<reference evidence="11 12" key="1">
    <citation type="submission" date="2017-07" db="EMBL/GenBank/DDBJ databases">
        <authorList>
            <person name="Talla V."/>
            <person name="Backstrom N."/>
        </authorList>
    </citation>
    <scope>NUCLEOTIDE SEQUENCE [LARGE SCALE GENOMIC DNA]</scope>
</reference>
<dbReference type="EC" id="2.7.1.108" evidence="3"/>
<feature type="transmembrane region" description="Helical" evidence="10">
    <location>
        <begin position="344"/>
        <end position="361"/>
    </location>
</feature>
<keyword evidence="8 10" id="KW-1133">Transmembrane helix</keyword>
<evidence type="ECO:0000256" key="5">
    <source>
        <dbReference type="ARBA" id="ARBA00022692"/>
    </source>
</evidence>